<dbReference type="Proteomes" id="UP001279734">
    <property type="component" value="Unassembled WGS sequence"/>
</dbReference>
<dbReference type="AlphaFoldDB" id="A0AAD3T2I8"/>
<dbReference type="EMBL" id="BSYO01000023">
    <property type="protein sequence ID" value="GMH21429.1"/>
    <property type="molecule type" value="Genomic_DNA"/>
</dbReference>
<gene>
    <name evidence="1" type="ORF">Nepgr_023271</name>
</gene>
<organism evidence="1 2">
    <name type="scientific">Nepenthes gracilis</name>
    <name type="common">Slender pitcher plant</name>
    <dbReference type="NCBI Taxonomy" id="150966"/>
    <lineage>
        <taxon>Eukaryota</taxon>
        <taxon>Viridiplantae</taxon>
        <taxon>Streptophyta</taxon>
        <taxon>Embryophyta</taxon>
        <taxon>Tracheophyta</taxon>
        <taxon>Spermatophyta</taxon>
        <taxon>Magnoliopsida</taxon>
        <taxon>eudicotyledons</taxon>
        <taxon>Gunneridae</taxon>
        <taxon>Pentapetalae</taxon>
        <taxon>Caryophyllales</taxon>
        <taxon>Nepenthaceae</taxon>
        <taxon>Nepenthes</taxon>
    </lineage>
</organism>
<protein>
    <submittedName>
        <fullName evidence="1">Uncharacterized protein</fullName>
    </submittedName>
</protein>
<reference evidence="1" key="1">
    <citation type="submission" date="2023-05" db="EMBL/GenBank/DDBJ databases">
        <title>Nepenthes gracilis genome sequencing.</title>
        <authorList>
            <person name="Fukushima K."/>
        </authorList>
    </citation>
    <scope>NUCLEOTIDE SEQUENCE</scope>
    <source>
        <strain evidence="1">SING2019-196</strain>
    </source>
</reference>
<comment type="caution">
    <text evidence="1">The sequence shown here is derived from an EMBL/GenBank/DDBJ whole genome shotgun (WGS) entry which is preliminary data.</text>
</comment>
<accession>A0AAD3T2I8</accession>
<sequence>MGNAADPMVDEDNLELEEEVDGLCRNRNNKGKVLKRILKPEREKLKHKKLNELFSNLASVLGNKSFSHERN</sequence>
<proteinExistence type="predicted"/>
<evidence type="ECO:0000313" key="1">
    <source>
        <dbReference type="EMBL" id="GMH21429.1"/>
    </source>
</evidence>
<evidence type="ECO:0000313" key="2">
    <source>
        <dbReference type="Proteomes" id="UP001279734"/>
    </source>
</evidence>
<name>A0AAD3T2I8_NEPGR</name>
<keyword evidence="2" id="KW-1185">Reference proteome</keyword>